<accession>A0A1G8G0Y6</accession>
<gene>
    <name evidence="2" type="ORF">SAMN05421818_12129</name>
</gene>
<dbReference type="EMBL" id="FNDQ01000021">
    <property type="protein sequence ID" value="SDH88079.1"/>
    <property type="molecule type" value="Genomic_DNA"/>
</dbReference>
<dbReference type="Gene3D" id="3.40.30.10">
    <property type="entry name" value="Glutaredoxin"/>
    <property type="match status" value="1"/>
</dbReference>
<organism evidence="2 3">
    <name type="scientific">Myroides phaeus</name>
    <dbReference type="NCBI Taxonomy" id="702745"/>
    <lineage>
        <taxon>Bacteria</taxon>
        <taxon>Pseudomonadati</taxon>
        <taxon>Bacteroidota</taxon>
        <taxon>Flavobacteriia</taxon>
        <taxon>Flavobacteriales</taxon>
        <taxon>Flavobacteriaceae</taxon>
        <taxon>Myroides</taxon>
    </lineage>
</organism>
<dbReference type="RefSeq" id="WP_090409972.1">
    <property type="nucleotide sequence ID" value="NZ_FNDQ01000021.1"/>
</dbReference>
<keyword evidence="3" id="KW-1185">Reference proteome</keyword>
<evidence type="ECO:0000259" key="1">
    <source>
        <dbReference type="Pfam" id="PF13098"/>
    </source>
</evidence>
<proteinExistence type="predicted"/>
<dbReference type="InterPro" id="IPR036249">
    <property type="entry name" value="Thioredoxin-like_sf"/>
</dbReference>
<protein>
    <submittedName>
        <fullName evidence="2">Thioredoxin-like domain-containing protein</fullName>
    </submittedName>
</protein>
<dbReference type="AlphaFoldDB" id="A0A1G8G0Y6"/>
<dbReference type="SUPFAM" id="SSF52833">
    <property type="entry name" value="Thioredoxin-like"/>
    <property type="match status" value="1"/>
</dbReference>
<dbReference type="InterPro" id="IPR012336">
    <property type="entry name" value="Thioredoxin-like_fold"/>
</dbReference>
<feature type="domain" description="Thioredoxin-like fold" evidence="1">
    <location>
        <begin position="37"/>
        <end position="146"/>
    </location>
</feature>
<evidence type="ECO:0000313" key="2">
    <source>
        <dbReference type="EMBL" id="SDH88079.1"/>
    </source>
</evidence>
<name>A0A1G8G0Y6_9FLAO</name>
<dbReference type="STRING" id="702745.SAMN05421818_12129"/>
<evidence type="ECO:0000313" key="3">
    <source>
        <dbReference type="Proteomes" id="UP000243588"/>
    </source>
</evidence>
<dbReference type="Pfam" id="PF13098">
    <property type="entry name" value="Thioredoxin_2"/>
    <property type="match status" value="1"/>
</dbReference>
<sequence length="150" mass="17498">MKNFFFSMLGFFLGFVCIAQPKEITFSELETLMEEAPKPVVVFLHTDWCSYCALMEKKTFKDSEVVKELNKDFYYISFNAETKEDIKFKDHLFKFKKRGLKAGEHELALALGKQNSFPGLVILNSNLEIIYQYFSYLKPKQLLSILHLAN</sequence>
<dbReference type="Proteomes" id="UP000243588">
    <property type="component" value="Unassembled WGS sequence"/>
</dbReference>
<reference evidence="3" key="1">
    <citation type="submission" date="2016-10" db="EMBL/GenBank/DDBJ databases">
        <authorList>
            <person name="Varghese N."/>
            <person name="Submissions S."/>
        </authorList>
    </citation>
    <scope>NUCLEOTIDE SEQUENCE [LARGE SCALE GENOMIC DNA]</scope>
    <source>
        <strain evidence="3">DSM 23313</strain>
    </source>
</reference>